<feature type="compositionally biased region" description="Polar residues" evidence="1">
    <location>
        <begin position="34"/>
        <end position="47"/>
    </location>
</feature>
<feature type="region of interest" description="Disordered" evidence="1">
    <location>
        <begin position="326"/>
        <end position="368"/>
    </location>
</feature>
<gene>
    <name evidence="2" type="ORF">BG011_000559</name>
</gene>
<dbReference type="AlphaFoldDB" id="A0A9P6TUS6"/>
<feature type="compositionally biased region" description="Low complexity" evidence="1">
    <location>
        <begin position="8"/>
        <end position="27"/>
    </location>
</feature>
<feature type="region of interest" description="Disordered" evidence="1">
    <location>
        <begin position="1"/>
        <end position="58"/>
    </location>
</feature>
<dbReference type="Proteomes" id="UP000726737">
    <property type="component" value="Unassembled WGS sequence"/>
</dbReference>
<name>A0A9P6TUS6_9FUNG</name>
<organism evidence="2 3">
    <name type="scientific">Mortierella polycephala</name>
    <dbReference type="NCBI Taxonomy" id="41804"/>
    <lineage>
        <taxon>Eukaryota</taxon>
        <taxon>Fungi</taxon>
        <taxon>Fungi incertae sedis</taxon>
        <taxon>Mucoromycota</taxon>
        <taxon>Mortierellomycotina</taxon>
        <taxon>Mortierellomycetes</taxon>
        <taxon>Mortierellales</taxon>
        <taxon>Mortierellaceae</taxon>
        <taxon>Mortierella</taxon>
    </lineage>
</organism>
<feature type="region of interest" description="Disordered" evidence="1">
    <location>
        <begin position="468"/>
        <end position="523"/>
    </location>
</feature>
<feature type="region of interest" description="Disordered" evidence="1">
    <location>
        <begin position="253"/>
        <end position="280"/>
    </location>
</feature>
<reference evidence="2" key="1">
    <citation type="journal article" date="2020" name="Fungal Divers.">
        <title>Resolving the Mortierellaceae phylogeny through synthesis of multi-gene phylogenetics and phylogenomics.</title>
        <authorList>
            <person name="Vandepol N."/>
            <person name="Liber J."/>
            <person name="Desiro A."/>
            <person name="Na H."/>
            <person name="Kennedy M."/>
            <person name="Barry K."/>
            <person name="Grigoriev I.V."/>
            <person name="Miller A.N."/>
            <person name="O'Donnell K."/>
            <person name="Stajich J.E."/>
            <person name="Bonito G."/>
        </authorList>
    </citation>
    <scope>NUCLEOTIDE SEQUENCE</scope>
    <source>
        <strain evidence="2">KOD948</strain>
    </source>
</reference>
<feature type="region of interest" description="Disordered" evidence="1">
    <location>
        <begin position="576"/>
        <end position="596"/>
    </location>
</feature>
<accession>A0A9P6TUS6</accession>
<sequence>MLSRRDINNNSNNSSTPQSNMPSTPTPRTRDAETSMQSSTMSDSVQPITPRKRRLSTDTILAPTAEPMRLIHDRESFLKSLEALDVMMEEENRGQIPTALLAGPRTDVHSFGKRLRVQPPAMSNMKRIPGSKTTAAGVRAAAEARAVARNTTVAVATGVVIEVPAPSPSSAPVRSSFLNPNSPGTITPWTVPPERRFTLLPEVMPANPDIGNDQEVPEPEQNNSTVAVVPSSVGPSSPINLLVAANLDVARNAPRGSTRGMRPRPSTTQEGSRRFTPLGYRPSMLRRSSAMSSLNFFEDTTDDVQIAKMTEQMPAAIDRPSIETMIGSSQKQQVPTKTLTAASTSSKSSLSSPSIKTRAARVRATPEARAVARNTTVAVATGVVVDVPTPSPSPTSVRSSSSAPNSQDAIEPWTAPLARKTERFTLPLETIPEDTGIRDDEEAPEPEKNNRAVNVAPSSVDSVLLSITESQESAPGSSSSTNLTAAANFDVARRAPRGSAREMRPRPSATQERPRRFTPLGFRPPMMRRSSAWNSLNFFEDTADEAVGTDLDVSDVVVVNNTDKVSDDVQIARMAEQTPATIDRPSAETMIGSNRK</sequence>
<protein>
    <submittedName>
        <fullName evidence="2">Uncharacterized protein</fullName>
    </submittedName>
</protein>
<evidence type="ECO:0000256" key="1">
    <source>
        <dbReference type="SAM" id="MobiDB-lite"/>
    </source>
</evidence>
<dbReference type="EMBL" id="JAAAJA010001117">
    <property type="protein sequence ID" value="KAG0248066.1"/>
    <property type="molecule type" value="Genomic_DNA"/>
</dbReference>
<feature type="compositionally biased region" description="Low complexity" evidence="1">
    <location>
        <begin position="385"/>
        <end position="406"/>
    </location>
</feature>
<comment type="caution">
    <text evidence="2">The sequence shown here is derived from an EMBL/GenBank/DDBJ whole genome shotgun (WGS) entry which is preliminary data.</text>
</comment>
<feature type="compositionally biased region" description="Low complexity" evidence="1">
    <location>
        <begin position="335"/>
        <end position="354"/>
    </location>
</feature>
<proteinExistence type="predicted"/>
<keyword evidence="3" id="KW-1185">Reference proteome</keyword>
<feature type="compositionally biased region" description="Low complexity" evidence="1">
    <location>
        <begin position="470"/>
        <end position="480"/>
    </location>
</feature>
<evidence type="ECO:0000313" key="2">
    <source>
        <dbReference type="EMBL" id="KAG0248066.1"/>
    </source>
</evidence>
<feature type="region of interest" description="Disordered" evidence="1">
    <location>
        <begin position="385"/>
        <end position="456"/>
    </location>
</feature>
<evidence type="ECO:0000313" key="3">
    <source>
        <dbReference type="Proteomes" id="UP000726737"/>
    </source>
</evidence>